<proteinExistence type="predicted"/>
<accession>A0A6C0HL27</accession>
<sequence>MIQHLQIIPLILGLIVGIIAILCINPEKSVVRVYPQPTTAEKTIYKDNNGVCYRYKAHEVNCDANEAKLKEFPLSK</sequence>
<reference evidence="2" key="1">
    <citation type="journal article" date="2020" name="Nature">
        <title>Giant virus diversity and host interactions through global metagenomics.</title>
        <authorList>
            <person name="Schulz F."/>
            <person name="Roux S."/>
            <person name="Paez-Espino D."/>
            <person name="Jungbluth S."/>
            <person name="Walsh D.A."/>
            <person name="Denef V.J."/>
            <person name="McMahon K.D."/>
            <person name="Konstantinidis K.T."/>
            <person name="Eloe-Fadrosh E.A."/>
            <person name="Kyrpides N.C."/>
            <person name="Woyke T."/>
        </authorList>
    </citation>
    <scope>NUCLEOTIDE SEQUENCE</scope>
    <source>
        <strain evidence="2">GVMAG-M-3300023184-121</strain>
    </source>
</reference>
<evidence type="ECO:0000256" key="1">
    <source>
        <dbReference type="SAM" id="Phobius"/>
    </source>
</evidence>
<dbReference type="AlphaFoldDB" id="A0A6C0HL27"/>
<dbReference type="EMBL" id="MN739974">
    <property type="protein sequence ID" value="QHT80693.1"/>
    <property type="molecule type" value="Genomic_DNA"/>
</dbReference>
<keyword evidence="1" id="KW-0812">Transmembrane</keyword>
<evidence type="ECO:0000313" key="2">
    <source>
        <dbReference type="EMBL" id="QHT80693.1"/>
    </source>
</evidence>
<protein>
    <submittedName>
        <fullName evidence="2">Uncharacterized protein</fullName>
    </submittedName>
</protein>
<name>A0A6C0HL27_9ZZZZ</name>
<keyword evidence="1" id="KW-0472">Membrane</keyword>
<feature type="transmembrane region" description="Helical" evidence="1">
    <location>
        <begin position="6"/>
        <end position="24"/>
    </location>
</feature>
<organism evidence="2">
    <name type="scientific">viral metagenome</name>
    <dbReference type="NCBI Taxonomy" id="1070528"/>
    <lineage>
        <taxon>unclassified sequences</taxon>
        <taxon>metagenomes</taxon>
        <taxon>organismal metagenomes</taxon>
    </lineage>
</organism>
<keyword evidence="1" id="KW-1133">Transmembrane helix</keyword>